<dbReference type="SMART" id="SM00448">
    <property type="entry name" value="REC"/>
    <property type="match status" value="2"/>
</dbReference>
<dbReference type="AlphaFoldDB" id="A0A317PES6"/>
<keyword evidence="6 15" id="KW-0812">Transmembrane</keyword>
<evidence type="ECO:0000256" key="7">
    <source>
        <dbReference type="ARBA" id="ARBA00022741"/>
    </source>
</evidence>
<evidence type="ECO:0000256" key="8">
    <source>
        <dbReference type="ARBA" id="ARBA00022777"/>
    </source>
</evidence>
<gene>
    <name evidence="18" type="ORF">DFR52_105189</name>
</gene>
<dbReference type="PANTHER" id="PTHR45339">
    <property type="entry name" value="HYBRID SIGNAL TRANSDUCTION HISTIDINE KINASE J"/>
    <property type="match status" value="1"/>
</dbReference>
<keyword evidence="10 15" id="KW-1133">Transmembrane helix</keyword>
<evidence type="ECO:0000256" key="9">
    <source>
        <dbReference type="ARBA" id="ARBA00022840"/>
    </source>
</evidence>
<dbReference type="GO" id="GO:0005524">
    <property type="term" value="F:ATP binding"/>
    <property type="evidence" value="ECO:0007669"/>
    <property type="project" value="UniProtKB-KW"/>
</dbReference>
<dbReference type="SMART" id="SM00388">
    <property type="entry name" value="HisKA"/>
    <property type="match status" value="1"/>
</dbReference>
<dbReference type="SUPFAM" id="SSF52172">
    <property type="entry name" value="CheY-like"/>
    <property type="match status" value="2"/>
</dbReference>
<evidence type="ECO:0000259" key="17">
    <source>
        <dbReference type="PROSITE" id="PS50110"/>
    </source>
</evidence>
<dbReference type="Pfam" id="PF00072">
    <property type="entry name" value="Response_reg"/>
    <property type="match status" value="2"/>
</dbReference>
<feature type="transmembrane region" description="Helical" evidence="15">
    <location>
        <begin position="227"/>
        <end position="250"/>
    </location>
</feature>
<organism evidence="18 19">
    <name type="scientific">Hoeflea marina</name>
    <dbReference type="NCBI Taxonomy" id="274592"/>
    <lineage>
        <taxon>Bacteria</taxon>
        <taxon>Pseudomonadati</taxon>
        <taxon>Pseudomonadota</taxon>
        <taxon>Alphaproteobacteria</taxon>
        <taxon>Hyphomicrobiales</taxon>
        <taxon>Rhizobiaceae</taxon>
        <taxon>Hoeflea</taxon>
    </lineage>
</organism>
<dbReference type="OrthoDB" id="9810730at2"/>
<dbReference type="CDD" id="cd17546">
    <property type="entry name" value="REC_hyHK_CKI1_RcsC-like"/>
    <property type="match status" value="2"/>
</dbReference>
<evidence type="ECO:0000256" key="11">
    <source>
        <dbReference type="ARBA" id="ARBA00023012"/>
    </source>
</evidence>
<dbReference type="EC" id="2.7.13.3" evidence="3"/>
<dbReference type="InterPro" id="IPR036097">
    <property type="entry name" value="HisK_dim/P_sf"/>
</dbReference>
<feature type="modified residue" description="4-aspartylphosphate" evidence="13">
    <location>
        <position position="762"/>
    </location>
</feature>
<dbReference type="Gene3D" id="3.40.50.2300">
    <property type="match status" value="2"/>
</dbReference>
<dbReference type="GO" id="GO:0016020">
    <property type="term" value="C:membrane"/>
    <property type="evidence" value="ECO:0007669"/>
    <property type="project" value="UniProtKB-SubCell"/>
</dbReference>
<dbReference type="InterPro" id="IPR036890">
    <property type="entry name" value="HATPase_C_sf"/>
</dbReference>
<dbReference type="InterPro" id="IPR004358">
    <property type="entry name" value="Sig_transdc_His_kin-like_C"/>
</dbReference>
<accession>A0A317PES6</accession>
<comment type="caution">
    <text evidence="18">The sequence shown here is derived from an EMBL/GenBank/DDBJ whole genome shotgun (WGS) entry which is preliminary data.</text>
</comment>
<dbReference type="InterPro" id="IPR005467">
    <property type="entry name" value="His_kinase_dom"/>
</dbReference>
<feature type="transmembrane region" description="Helical" evidence="15">
    <location>
        <begin position="20"/>
        <end position="41"/>
    </location>
</feature>
<dbReference type="SUPFAM" id="SSF47384">
    <property type="entry name" value="Homodimeric domain of signal transducing histidine kinase"/>
    <property type="match status" value="1"/>
</dbReference>
<evidence type="ECO:0000259" key="16">
    <source>
        <dbReference type="PROSITE" id="PS50109"/>
    </source>
</evidence>
<keyword evidence="8 18" id="KW-0418">Kinase</keyword>
<evidence type="ECO:0000313" key="18">
    <source>
        <dbReference type="EMBL" id="PWV98208.1"/>
    </source>
</evidence>
<dbReference type="PROSITE" id="PS50110">
    <property type="entry name" value="RESPONSE_REGULATORY"/>
    <property type="match status" value="2"/>
</dbReference>
<dbReference type="RefSeq" id="WP_110033628.1">
    <property type="nucleotide sequence ID" value="NZ_QGTR01000005.1"/>
</dbReference>
<evidence type="ECO:0000256" key="15">
    <source>
        <dbReference type="SAM" id="Phobius"/>
    </source>
</evidence>
<keyword evidence="12 15" id="KW-0472">Membrane</keyword>
<dbReference type="CDD" id="cd16922">
    <property type="entry name" value="HATPase_EvgS-ArcB-TorS-like"/>
    <property type="match status" value="1"/>
</dbReference>
<feature type="domain" description="Response regulatory" evidence="17">
    <location>
        <begin position="713"/>
        <end position="832"/>
    </location>
</feature>
<reference evidence="18 19" key="1">
    <citation type="submission" date="2018-05" db="EMBL/GenBank/DDBJ databases">
        <title>Genomic Encyclopedia of Type Strains, Phase IV (KMG-IV): sequencing the most valuable type-strain genomes for metagenomic binning, comparative biology and taxonomic classification.</title>
        <authorList>
            <person name="Goeker M."/>
        </authorList>
    </citation>
    <scope>NUCLEOTIDE SEQUENCE [LARGE SCALE GENOMIC DNA]</scope>
    <source>
        <strain evidence="18 19">DSM 16791</strain>
    </source>
</reference>
<evidence type="ECO:0000256" key="1">
    <source>
        <dbReference type="ARBA" id="ARBA00000085"/>
    </source>
</evidence>
<dbReference type="Gene3D" id="1.10.287.130">
    <property type="match status" value="1"/>
</dbReference>
<keyword evidence="9" id="KW-0067">ATP-binding</keyword>
<keyword evidence="4 13" id="KW-0597">Phosphoprotein</keyword>
<evidence type="ECO:0000256" key="13">
    <source>
        <dbReference type="PROSITE-ProRule" id="PRU00169"/>
    </source>
</evidence>
<name>A0A317PES6_9HYPH</name>
<dbReference type="Proteomes" id="UP000246352">
    <property type="component" value="Unassembled WGS sequence"/>
</dbReference>
<evidence type="ECO:0000256" key="5">
    <source>
        <dbReference type="ARBA" id="ARBA00022679"/>
    </source>
</evidence>
<comment type="catalytic activity">
    <reaction evidence="1">
        <text>ATP + protein L-histidine = ADP + protein N-phospho-L-histidine.</text>
        <dbReference type="EC" id="2.7.13.3"/>
    </reaction>
</comment>
<dbReference type="FunFam" id="1.10.287.130:FF:000004">
    <property type="entry name" value="Ethylene receptor 1"/>
    <property type="match status" value="1"/>
</dbReference>
<dbReference type="GO" id="GO:0000155">
    <property type="term" value="F:phosphorelay sensor kinase activity"/>
    <property type="evidence" value="ECO:0007669"/>
    <property type="project" value="InterPro"/>
</dbReference>
<dbReference type="SUPFAM" id="SSF55874">
    <property type="entry name" value="ATPase domain of HSP90 chaperone/DNA topoisomerase II/histidine kinase"/>
    <property type="match status" value="1"/>
</dbReference>
<dbReference type="CDD" id="cd00082">
    <property type="entry name" value="HisKA"/>
    <property type="match status" value="1"/>
</dbReference>
<evidence type="ECO:0000256" key="12">
    <source>
        <dbReference type="ARBA" id="ARBA00023136"/>
    </source>
</evidence>
<feature type="modified residue" description="4-aspartylphosphate" evidence="13">
    <location>
        <position position="590"/>
    </location>
</feature>
<keyword evidence="7" id="KW-0547">Nucleotide-binding</keyword>
<evidence type="ECO:0000256" key="3">
    <source>
        <dbReference type="ARBA" id="ARBA00012438"/>
    </source>
</evidence>
<dbReference type="Pfam" id="PF00512">
    <property type="entry name" value="HisKA"/>
    <property type="match status" value="1"/>
</dbReference>
<keyword evidence="19" id="KW-1185">Reference proteome</keyword>
<evidence type="ECO:0000256" key="2">
    <source>
        <dbReference type="ARBA" id="ARBA00004370"/>
    </source>
</evidence>
<feature type="domain" description="Histidine kinase" evidence="16">
    <location>
        <begin position="284"/>
        <end position="515"/>
    </location>
</feature>
<evidence type="ECO:0000256" key="14">
    <source>
        <dbReference type="SAM" id="MobiDB-lite"/>
    </source>
</evidence>
<keyword evidence="11" id="KW-0902">Two-component regulatory system</keyword>
<evidence type="ECO:0000256" key="10">
    <source>
        <dbReference type="ARBA" id="ARBA00022989"/>
    </source>
</evidence>
<sequence>MTDTKSEQTRITRARRSTMALRVGYIVSLAAIAVICGIFFLQQRDRNLSIHEIGRLSSYVAKVDQSMRDLADHAGNLAESLQDHANDGDDVMSGMNLSQRRAYRLIRPIDPEIISMLTRLRFHMENARSNLGNLRYLWRRTPQDLTSTTIRTSQFMTGKDAFGHHQQMVDLKELDTIRTKADLYWQARELVSLFESYVQPSDVHIEQQIREFLASLSVSLGAMLERFFLITLGALVILGLCVFVPIDFLIVRMVDQLHRKTRETDAALVSAKAADRAKSEFLATMSHEIRTPMNGVLGMAELLTRTNLDTRQRTFTDVILKSGNALLEIINDILDYSKIEANQMALDIRSFSLVETIEDVATLMSSRVVEKDIELAVRIMPGLPAQLFGDAGRMRQVMINLVGNAVKFTEQGHVMIDVGWREVGGQGIAADGRANQRVAVTITVRDTGIGIPADKAQTIFEKFSQVDGSSTRKHEGAGLGLAIASRIVELMGGRITVESTIGEGSSFSFQIEMDVDGAIATSTLSGSRPHSAKARVLIIDDNAINRMILTEQARSWGLDCVAVESGEIGLNLLRHAQAELGLGIDLVILDFQMPGMTGAEVTNAIRSDPAIADTPVLILSSIDQADQFHSLKEMRINAHLTKPVRSADLHAAVETILGGRDGDHAAPLGEPADSAATANAGLSSRGRPAPPGLPLTAPVVADQIPSVAQDSSLVLVAEDNPVNQIVFSQSLESLGIRYAMATNGREAVAMWQSCRPALVLMDISMPELNGYEATAEIRALEANGNFTPTPIIAVTAHALKGDEDRCLAAGMDDYLSKPISPEKLGAKIEQWLPILAGRIRNAG</sequence>
<protein>
    <recommendedName>
        <fullName evidence="3">histidine kinase</fullName>
        <ecNumber evidence="3">2.7.13.3</ecNumber>
    </recommendedName>
</protein>
<dbReference type="EMBL" id="QGTR01000005">
    <property type="protein sequence ID" value="PWV98208.1"/>
    <property type="molecule type" value="Genomic_DNA"/>
</dbReference>
<dbReference type="Gene3D" id="3.30.565.10">
    <property type="entry name" value="Histidine kinase-like ATPase, C-terminal domain"/>
    <property type="match status" value="1"/>
</dbReference>
<dbReference type="PROSITE" id="PS50109">
    <property type="entry name" value="HIS_KIN"/>
    <property type="match status" value="1"/>
</dbReference>
<dbReference type="Pfam" id="PF02518">
    <property type="entry name" value="HATPase_c"/>
    <property type="match status" value="1"/>
</dbReference>
<dbReference type="InterPro" id="IPR011006">
    <property type="entry name" value="CheY-like_superfamily"/>
</dbReference>
<feature type="region of interest" description="Disordered" evidence="14">
    <location>
        <begin position="661"/>
        <end position="691"/>
    </location>
</feature>
<keyword evidence="5" id="KW-0808">Transferase</keyword>
<proteinExistence type="predicted"/>
<dbReference type="SMART" id="SM00387">
    <property type="entry name" value="HATPase_c"/>
    <property type="match status" value="1"/>
</dbReference>
<dbReference type="InterPro" id="IPR001789">
    <property type="entry name" value="Sig_transdc_resp-reg_receiver"/>
</dbReference>
<dbReference type="PANTHER" id="PTHR45339:SF1">
    <property type="entry name" value="HYBRID SIGNAL TRANSDUCTION HISTIDINE KINASE J"/>
    <property type="match status" value="1"/>
</dbReference>
<comment type="subcellular location">
    <subcellularLocation>
        <location evidence="2">Membrane</location>
    </subcellularLocation>
</comment>
<evidence type="ECO:0000256" key="4">
    <source>
        <dbReference type="ARBA" id="ARBA00022553"/>
    </source>
</evidence>
<feature type="domain" description="Response regulatory" evidence="17">
    <location>
        <begin position="535"/>
        <end position="657"/>
    </location>
</feature>
<dbReference type="InterPro" id="IPR003661">
    <property type="entry name" value="HisK_dim/P_dom"/>
</dbReference>
<dbReference type="FunFam" id="3.30.565.10:FF:000078">
    <property type="entry name" value="Two-component sensor histidine kinase"/>
    <property type="match status" value="1"/>
</dbReference>
<evidence type="ECO:0000256" key="6">
    <source>
        <dbReference type="ARBA" id="ARBA00022692"/>
    </source>
</evidence>
<dbReference type="PRINTS" id="PR00344">
    <property type="entry name" value="BCTRLSENSOR"/>
</dbReference>
<dbReference type="InterPro" id="IPR003594">
    <property type="entry name" value="HATPase_dom"/>
</dbReference>
<evidence type="ECO:0000313" key="19">
    <source>
        <dbReference type="Proteomes" id="UP000246352"/>
    </source>
</evidence>